<evidence type="ECO:0000259" key="6">
    <source>
        <dbReference type="PROSITE" id="PS51462"/>
    </source>
</evidence>
<evidence type="ECO:0000256" key="2">
    <source>
        <dbReference type="ARBA" id="ARBA00005582"/>
    </source>
</evidence>
<evidence type="ECO:0000313" key="8">
    <source>
        <dbReference type="Proteomes" id="UP000572680"/>
    </source>
</evidence>
<dbReference type="SUPFAM" id="SSF55811">
    <property type="entry name" value="Nudix"/>
    <property type="match status" value="1"/>
</dbReference>
<dbReference type="InterPro" id="IPR020476">
    <property type="entry name" value="Nudix_hydrolase"/>
</dbReference>
<dbReference type="PRINTS" id="PR00502">
    <property type="entry name" value="NUDIXFAMILY"/>
</dbReference>
<keyword evidence="4" id="KW-0460">Magnesium</keyword>
<protein>
    <submittedName>
        <fullName evidence="7">8-oxo-dGTP pyrophosphatase MutT (NUDIX family)</fullName>
    </submittedName>
</protein>
<keyword evidence="3 5" id="KW-0378">Hydrolase</keyword>
<dbReference type="Pfam" id="PF00293">
    <property type="entry name" value="NUDIX"/>
    <property type="match status" value="1"/>
</dbReference>
<evidence type="ECO:0000256" key="1">
    <source>
        <dbReference type="ARBA" id="ARBA00001946"/>
    </source>
</evidence>
<dbReference type="InterPro" id="IPR015797">
    <property type="entry name" value="NUDIX_hydrolase-like_dom_sf"/>
</dbReference>
<dbReference type="Proteomes" id="UP000572680">
    <property type="component" value="Unassembled WGS sequence"/>
</dbReference>
<accession>A0A7W3LN76</accession>
<comment type="similarity">
    <text evidence="2 5">Belongs to the Nudix hydrolase family.</text>
</comment>
<evidence type="ECO:0000256" key="4">
    <source>
        <dbReference type="ARBA" id="ARBA00022842"/>
    </source>
</evidence>
<name>A0A7W3LN76_ACTNM</name>
<dbReference type="PROSITE" id="PS51462">
    <property type="entry name" value="NUDIX"/>
    <property type="match status" value="1"/>
</dbReference>
<evidence type="ECO:0000256" key="3">
    <source>
        <dbReference type="ARBA" id="ARBA00022801"/>
    </source>
</evidence>
<comment type="caution">
    <text evidence="7">The sequence shown here is derived from an EMBL/GenBank/DDBJ whole genome shotgun (WGS) entry which is preliminary data.</text>
</comment>
<dbReference type="AlphaFoldDB" id="A0A7W3LN76"/>
<evidence type="ECO:0000313" key="7">
    <source>
        <dbReference type="EMBL" id="MBA8951241.1"/>
    </source>
</evidence>
<dbReference type="EMBL" id="JACJIA010000003">
    <property type="protein sequence ID" value="MBA8951241.1"/>
    <property type="molecule type" value="Genomic_DNA"/>
</dbReference>
<organism evidence="7 8">
    <name type="scientific">Actinomadura namibiensis</name>
    <dbReference type="NCBI Taxonomy" id="182080"/>
    <lineage>
        <taxon>Bacteria</taxon>
        <taxon>Bacillati</taxon>
        <taxon>Actinomycetota</taxon>
        <taxon>Actinomycetes</taxon>
        <taxon>Streptosporangiales</taxon>
        <taxon>Thermomonosporaceae</taxon>
        <taxon>Actinomadura</taxon>
    </lineage>
</organism>
<evidence type="ECO:0000256" key="5">
    <source>
        <dbReference type="RuleBase" id="RU003476"/>
    </source>
</evidence>
<feature type="domain" description="Nudix hydrolase" evidence="6">
    <location>
        <begin position="6"/>
        <end position="147"/>
    </location>
</feature>
<dbReference type="Gene3D" id="3.90.79.10">
    <property type="entry name" value="Nucleoside Triphosphate Pyrophosphohydrolase"/>
    <property type="match status" value="1"/>
</dbReference>
<sequence>MTEAESDRPAVRIVCLDGAARVLLLNWRDPVHGRVFWEPPGGGVDAGESALEAARRELTEETGLPGSAVRDVSVPVERDFTWMGRRYVKTEPFFLARFAGTPEVDPAGFTAEEHETYVGHGWFSLDELAALEELDPPHMAEIIGTLLAR</sequence>
<dbReference type="RefSeq" id="WP_312897903.1">
    <property type="nucleotide sequence ID" value="NZ_BAAALP010000004.1"/>
</dbReference>
<comment type="cofactor">
    <cofactor evidence="1">
        <name>Mg(2+)</name>
        <dbReference type="ChEBI" id="CHEBI:18420"/>
    </cofactor>
</comment>
<reference evidence="7 8" key="1">
    <citation type="submission" date="2020-08" db="EMBL/GenBank/DDBJ databases">
        <title>Genomic Encyclopedia of Type Strains, Phase IV (KMG-IV): sequencing the most valuable type-strain genomes for metagenomic binning, comparative biology and taxonomic classification.</title>
        <authorList>
            <person name="Goeker M."/>
        </authorList>
    </citation>
    <scope>NUCLEOTIDE SEQUENCE [LARGE SCALE GENOMIC DNA]</scope>
    <source>
        <strain evidence="7 8">DSM 44197</strain>
    </source>
</reference>
<dbReference type="PROSITE" id="PS00893">
    <property type="entry name" value="NUDIX_BOX"/>
    <property type="match status" value="1"/>
</dbReference>
<keyword evidence="8" id="KW-1185">Reference proteome</keyword>
<dbReference type="PANTHER" id="PTHR43046">
    <property type="entry name" value="GDP-MANNOSE MANNOSYL HYDROLASE"/>
    <property type="match status" value="1"/>
</dbReference>
<gene>
    <name evidence="7" type="ORF">HNR61_002872</name>
</gene>
<proteinExistence type="inferred from homology"/>
<dbReference type="PANTHER" id="PTHR43046:SF12">
    <property type="entry name" value="GDP-MANNOSE MANNOSYL HYDROLASE"/>
    <property type="match status" value="1"/>
</dbReference>
<dbReference type="InterPro" id="IPR020084">
    <property type="entry name" value="NUDIX_hydrolase_CS"/>
</dbReference>
<dbReference type="GO" id="GO:0016787">
    <property type="term" value="F:hydrolase activity"/>
    <property type="evidence" value="ECO:0007669"/>
    <property type="project" value="UniProtKB-KW"/>
</dbReference>
<dbReference type="CDD" id="cd04685">
    <property type="entry name" value="NUDIX_Hydrolase"/>
    <property type="match status" value="1"/>
</dbReference>
<dbReference type="InterPro" id="IPR000086">
    <property type="entry name" value="NUDIX_hydrolase_dom"/>
</dbReference>